<dbReference type="RefSeq" id="WP_188072443.1">
    <property type="nucleotide sequence ID" value="NZ_BSPS01000072.1"/>
</dbReference>
<dbReference type="Proteomes" id="UP000571950">
    <property type="component" value="Unassembled WGS sequence"/>
</dbReference>
<gene>
    <name evidence="2" type="ORF">GGR43_002654</name>
</gene>
<reference evidence="2 3" key="1">
    <citation type="submission" date="2020-08" db="EMBL/GenBank/DDBJ databases">
        <title>Genomic Encyclopedia of Type Strains, Phase IV (KMG-IV): sequencing the most valuable type-strain genomes for metagenomic binning, comparative biology and taxonomic classification.</title>
        <authorList>
            <person name="Goeker M."/>
        </authorList>
    </citation>
    <scope>NUCLEOTIDE SEQUENCE [LARGE SCALE GENOMIC DNA]</scope>
    <source>
        <strain evidence="2 3">DSM 26189</strain>
    </source>
</reference>
<dbReference type="SUPFAM" id="SSF54427">
    <property type="entry name" value="NTF2-like"/>
    <property type="match status" value="1"/>
</dbReference>
<dbReference type="Gene3D" id="3.10.450.50">
    <property type="match status" value="1"/>
</dbReference>
<name>A0A7W6BL31_9SPHN</name>
<dbReference type="Pfam" id="PF13577">
    <property type="entry name" value="SnoaL_4"/>
    <property type="match status" value="1"/>
</dbReference>
<dbReference type="GO" id="GO:0051213">
    <property type="term" value="F:dioxygenase activity"/>
    <property type="evidence" value="ECO:0007669"/>
    <property type="project" value="UniProtKB-KW"/>
</dbReference>
<evidence type="ECO:0000259" key="1">
    <source>
        <dbReference type="Pfam" id="PF13577"/>
    </source>
</evidence>
<proteinExistence type="predicted"/>
<keyword evidence="3" id="KW-1185">Reference proteome</keyword>
<dbReference type="AlphaFoldDB" id="A0A7W6BL31"/>
<protein>
    <submittedName>
        <fullName evidence="2">3-phenylpropionate/cinnamic acid dioxygenase small subunit</fullName>
    </submittedName>
</protein>
<accession>A0A7W6BL31</accession>
<evidence type="ECO:0000313" key="3">
    <source>
        <dbReference type="Proteomes" id="UP000571950"/>
    </source>
</evidence>
<dbReference type="InterPro" id="IPR037401">
    <property type="entry name" value="SnoaL-like"/>
</dbReference>
<evidence type="ECO:0000313" key="2">
    <source>
        <dbReference type="EMBL" id="MBB3926931.1"/>
    </source>
</evidence>
<feature type="domain" description="SnoaL-like" evidence="1">
    <location>
        <begin position="7"/>
        <end position="126"/>
    </location>
</feature>
<keyword evidence="2" id="KW-0560">Oxidoreductase</keyword>
<comment type="caution">
    <text evidence="2">The sequence shown here is derived from an EMBL/GenBank/DDBJ whole genome shotgun (WGS) entry which is preliminary data.</text>
</comment>
<sequence>MTDAAIAIPNLLYLYAELIDAADFAAAARLFRHGGIVAGDQRIEGKDAIAAMWRGWMRVHADGTLRTRHLITNPIIQLADDGESAACRSQWTVLQAAEGFPLQAVATGRYHDRFRRIDGIWCFVERDYAQVDLTGDLSAHLLKTLKDA</sequence>
<dbReference type="CDD" id="cd00531">
    <property type="entry name" value="NTF2_like"/>
    <property type="match status" value="1"/>
</dbReference>
<organism evidence="2 3">
    <name type="scientific">Sphingobium jiangsuense</name>
    <dbReference type="NCBI Taxonomy" id="870476"/>
    <lineage>
        <taxon>Bacteria</taxon>
        <taxon>Pseudomonadati</taxon>
        <taxon>Pseudomonadota</taxon>
        <taxon>Alphaproteobacteria</taxon>
        <taxon>Sphingomonadales</taxon>
        <taxon>Sphingomonadaceae</taxon>
        <taxon>Sphingobium</taxon>
    </lineage>
</organism>
<dbReference type="EMBL" id="JACIDT010000009">
    <property type="protein sequence ID" value="MBB3926931.1"/>
    <property type="molecule type" value="Genomic_DNA"/>
</dbReference>
<keyword evidence="2" id="KW-0223">Dioxygenase</keyword>
<dbReference type="InterPro" id="IPR032710">
    <property type="entry name" value="NTF2-like_dom_sf"/>
</dbReference>